<dbReference type="PROSITE" id="PS50104">
    <property type="entry name" value="TIR"/>
    <property type="match status" value="1"/>
</dbReference>
<gene>
    <name evidence="6" type="ORF">JRO89_XS07G0285600</name>
</gene>
<name>A0ABQ8HVU9_9ROSI</name>
<feature type="domain" description="TIR" evidence="5">
    <location>
        <begin position="24"/>
        <end position="161"/>
    </location>
</feature>
<dbReference type="EMBL" id="JAFEMO010000007">
    <property type="protein sequence ID" value="KAH7568389.1"/>
    <property type="molecule type" value="Genomic_DNA"/>
</dbReference>
<evidence type="ECO:0000259" key="5">
    <source>
        <dbReference type="PROSITE" id="PS50104"/>
    </source>
</evidence>
<keyword evidence="3" id="KW-0520">NAD</keyword>
<organism evidence="6 7">
    <name type="scientific">Xanthoceras sorbifolium</name>
    <dbReference type="NCBI Taxonomy" id="99658"/>
    <lineage>
        <taxon>Eukaryota</taxon>
        <taxon>Viridiplantae</taxon>
        <taxon>Streptophyta</taxon>
        <taxon>Embryophyta</taxon>
        <taxon>Tracheophyta</taxon>
        <taxon>Spermatophyta</taxon>
        <taxon>Magnoliopsida</taxon>
        <taxon>eudicotyledons</taxon>
        <taxon>Gunneridae</taxon>
        <taxon>Pentapetalae</taxon>
        <taxon>rosids</taxon>
        <taxon>malvids</taxon>
        <taxon>Sapindales</taxon>
        <taxon>Sapindaceae</taxon>
        <taxon>Xanthoceroideae</taxon>
        <taxon>Xanthoceras</taxon>
    </lineage>
</organism>
<proteinExistence type="predicted"/>
<comment type="caution">
    <text evidence="6">The sequence shown here is derived from an EMBL/GenBank/DDBJ whole genome shotgun (WGS) entry which is preliminary data.</text>
</comment>
<evidence type="ECO:0000256" key="3">
    <source>
        <dbReference type="ARBA" id="ARBA00023027"/>
    </source>
</evidence>
<dbReference type="InterPro" id="IPR000157">
    <property type="entry name" value="TIR_dom"/>
</dbReference>
<dbReference type="Gene3D" id="3.40.50.10140">
    <property type="entry name" value="Toll/interleukin-1 receptor homology (TIR) domain"/>
    <property type="match status" value="1"/>
</dbReference>
<dbReference type="SUPFAM" id="SSF52200">
    <property type="entry name" value="Toll/Interleukin receptor TIR domain"/>
    <property type="match status" value="1"/>
</dbReference>
<dbReference type="EC" id="3.2.2.6" evidence="1"/>
<evidence type="ECO:0000256" key="2">
    <source>
        <dbReference type="ARBA" id="ARBA00022801"/>
    </source>
</evidence>
<evidence type="ECO:0000313" key="7">
    <source>
        <dbReference type="Proteomes" id="UP000827721"/>
    </source>
</evidence>
<evidence type="ECO:0000256" key="1">
    <source>
        <dbReference type="ARBA" id="ARBA00011982"/>
    </source>
</evidence>
<dbReference type="Proteomes" id="UP000827721">
    <property type="component" value="Unassembled WGS sequence"/>
</dbReference>
<dbReference type="InterPro" id="IPR035897">
    <property type="entry name" value="Toll_tir_struct_dom_sf"/>
</dbReference>
<evidence type="ECO:0000313" key="6">
    <source>
        <dbReference type="EMBL" id="KAH7568389.1"/>
    </source>
</evidence>
<evidence type="ECO:0000256" key="4">
    <source>
        <dbReference type="ARBA" id="ARBA00047304"/>
    </source>
</evidence>
<sequence>MENSEAQFIKDIVDEVSRKLIQEWKYDIFLSFRAADTGNTFTDHLYSALDKKGFKIFRDVQELERSSGKEMLEPIEQSRLSIIILSKNYASSTRCLDETVKISECMEEKNQTVFPIFYDVGPWEVRQQRGNFEDAFDKHYHQYDCSKEKVLRWRHALRKVASLSGYYLRDRLAAISSTPERFVFSSQPLLEEKTKNDAGNKTHGKQQRRCCEEPSMVMADGDGSGCSRGCGVWSGCGGGGCNKGNIGRGSSGSFKEKLLGLVNPSSWMYSDHVQ</sequence>
<dbReference type="PANTHER" id="PTHR32009">
    <property type="entry name" value="TMV RESISTANCE PROTEIN N-LIKE"/>
    <property type="match status" value="1"/>
</dbReference>
<reference evidence="6 7" key="1">
    <citation type="submission" date="2021-02" db="EMBL/GenBank/DDBJ databases">
        <title>Plant Genome Project.</title>
        <authorList>
            <person name="Zhang R.-G."/>
        </authorList>
    </citation>
    <scope>NUCLEOTIDE SEQUENCE [LARGE SCALE GENOMIC DNA]</scope>
    <source>
        <tissue evidence="6">Leaves</tissue>
    </source>
</reference>
<protein>
    <recommendedName>
        <fullName evidence="1">ADP-ribosyl cyclase/cyclic ADP-ribose hydrolase</fullName>
        <ecNumber evidence="1">3.2.2.6</ecNumber>
    </recommendedName>
</protein>
<keyword evidence="7" id="KW-1185">Reference proteome</keyword>
<dbReference type="PANTHER" id="PTHR32009:SF39">
    <property type="entry name" value="TIR DOMAIN-CONTAINING PROTEIN"/>
    <property type="match status" value="1"/>
</dbReference>
<dbReference type="SMART" id="SM00255">
    <property type="entry name" value="TIR"/>
    <property type="match status" value="1"/>
</dbReference>
<dbReference type="Pfam" id="PF01582">
    <property type="entry name" value="TIR"/>
    <property type="match status" value="1"/>
</dbReference>
<comment type="catalytic activity">
    <reaction evidence="4">
        <text>NAD(+) + H2O = ADP-D-ribose + nicotinamide + H(+)</text>
        <dbReference type="Rhea" id="RHEA:16301"/>
        <dbReference type="ChEBI" id="CHEBI:15377"/>
        <dbReference type="ChEBI" id="CHEBI:15378"/>
        <dbReference type="ChEBI" id="CHEBI:17154"/>
        <dbReference type="ChEBI" id="CHEBI:57540"/>
        <dbReference type="ChEBI" id="CHEBI:57967"/>
        <dbReference type="EC" id="3.2.2.6"/>
    </reaction>
    <physiologicalReaction direction="left-to-right" evidence="4">
        <dbReference type="Rhea" id="RHEA:16302"/>
    </physiologicalReaction>
</comment>
<accession>A0ABQ8HVU9</accession>
<keyword evidence="2" id="KW-0378">Hydrolase</keyword>